<dbReference type="SUPFAM" id="SSF56300">
    <property type="entry name" value="Metallo-dependent phosphatases"/>
    <property type="match status" value="1"/>
</dbReference>
<dbReference type="OrthoDB" id="9783437at2"/>
<dbReference type="InterPro" id="IPR051158">
    <property type="entry name" value="Metallophosphoesterase_sf"/>
</dbReference>
<name>B5Y6Y5_COPPD</name>
<dbReference type="GO" id="GO:0016787">
    <property type="term" value="F:hydrolase activity"/>
    <property type="evidence" value="ECO:0007669"/>
    <property type="project" value="InterPro"/>
</dbReference>
<dbReference type="EMBL" id="CP001145">
    <property type="protein sequence ID" value="ACI17498.1"/>
    <property type="molecule type" value="Genomic_DNA"/>
</dbReference>
<dbReference type="InterPro" id="IPR029052">
    <property type="entry name" value="Metallo-depent_PP-like"/>
</dbReference>
<dbReference type="RefSeq" id="WP_012544150.1">
    <property type="nucleotide sequence ID" value="NC_011295.1"/>
</dbReference>
<reference evidence="2 3" key="2">
    <citation type="journal article" date="2014" name="Genome Announc.">
        <title>Complete Genome Sequence of Coprothermobacter proteolyticus DSM 5265.</title>
        <authorList>
            <person name="Alexiev A."/>
            <person name="Coil D.A."/>
            <person name="Badger J.H."/>
            <person name="Enticknap J."/>
            <person name="Ward N."/>
            <person name="Robb F.T."/>
            <person name="Eisen J.A."/>
        </authorList>
    </citation>
    <scope>NUCLEOTIDE SEQUENCE [LARGE SCALE GENOMIC DNA]</scope>
    <source>
        <strain evidence="3">ATCC 35245 / DSM 5265 / OCM 4 / BT</strain>
    </source>
</reference>
<dbReference type="HOGENOM" id="CLU_083277_0_0_9"/>
<evidence type="ECO:0000313" key="2">
    <source>
        <dbReference type="EMBL" id="ACI17498.1"/>
    </source>
</evidence>
<sequence>MLIAASSDIHSPKYIRLFIDSIRNLPVPDLFLLAGDLVLRGAAGAFDLIHEEVRQNWEDVPVVAIFGNEEFENTKRKLKREYSDIIWLDDEQVQVKGVDIFGTTGVLDEPTAWQSKAVPGITKIYENRMEKIETFASKHPNSILLTHYAVGTYTIDPVPNPLQLTSEKLLQSLLDLPITVIHGHCHYAPQWMYKEENLTIYNVALPLHRGIVLLNV</sequence>
<dbReference type="Gene3D" id="3.60.21.10">
    <property type="match status" value="1"/>
</dbReference>
<feature type="domain" description="Calcineurin-like phosphoesterase" evidence="1">
    <location>
        <begin position="1"/>
        <end position="186"/>
    </location>
</feature>
<protein>
    <submittedName>
        <fullName evidence="2">Conserved protein</fullName>
    </submittedName>
</protein>
<gene>
    <name evidence="2" type="ordered locus">COPRO5265_0162</name>
</gene>
<dbReference type="PANTHER" id="PTHR31302:SF0">
    <property type="entry name" value="TRANSMEMBRANE PROTEIN WITH METALLOPHOSPHOESTERASE DOMAIN"/>
    <property type="match status" value="1"/>
</dbReference>
<keyword evidence="3" id="KW-1185">Reference proteome</keyword>
<organism evidence="2 3">
    <name type="scientific">Coprothermobacter proteolyticus (strain ATCC 35245 / DSM 5265 / OCM 4 / BT)</name>
    <dbReference type="NCBI Taxonomy" id="309798"/>
    <lineage>
        <taxon>Bacteria</taxon>
        <taxon>Pseudomonadati</taxon>
        <taxon>Coprothermobacterota</taxon>
        <taxon>Coprothermobacteria</taxon>
        <taxon>Coprothermobacterales</taxon>
        <taxon>Coprothermobacteraceae</taxon>
        <taxon>Coprothermobacter</taxon>
    </lineage>
</organism>
<dbReference type="AlphaFoldDB" id="B5Y6Y5"/>
<dbReference type="STRING" id="309798.COPRO5265_0162"/>
<accession>B5Y6Y5</accession>
<reference evidence="3" key="1">
    <citation type="submission" date="2008-08" db="EMBL/GenBank/DDBJ databases">
        <title>The complete genome sequence of Coprothermobacter proteolyticus strain ATCC 5245 / DSM 5265 / BT.</title>
        <authorList>
            <person name="Dodson R.J."/>
            <person name="Durkin A.S."/>
            <person name="Wu M."/>
            <person name="Eisen J."/>
            <person name="Sutton G."/>
        </authorList>
    </citation>
    <scope>NUCLEOTIDE SEQUENCE [LARGE SCALE GENOMIC DNA]</scope>
    <source>
        <strain evidence="3">ATCC 35245 / DSM 5265 / OCM 4 / BT</strain>
    </source>
</reference>
<dbReference type="InterPro" id="IPR004843">
    <property type="entry name" value="Calcineurin-like_PHP"/>
</dbReference>
<dbReference type="eggNOG" id="COG2129">
    <property type="taxonomic scope" value="Bacteria"/>
</dbReference>
<evidence type="ECO:0000259" key="1">
    <source>
        <dbReference type="Pfam" id="PF00149"/>
    </source>
</evidence>
<evidence type="ECO:0000313" key="3">
    <source>
        <dbReference type="Proteomes" id="UP000001732"/>
    </source>
</evidence>
<dbReference type="Pfam" id="PF00149">
    <property type="entry name" value="Metallophos"/>
    <property type="match status" value="1"/>
</dbReference>
<proteinExistence type="predicted"/>
<dbReference type="KEGG" id="cpo:COPRO5265_0162"/>
<dbReference type="Proteomes" id="UP000001732">
    <property type="component" value="Chromosome"/>
</dbReference>
<dbReference type="PANTHER" id="PTHR31302">
    <property type="entry name" value="TRANSMEMBRANE PROTEIN WITH METALLOPHOSPHOESTERASE DOMAIN-RELATED"/>
    <property type="match status" value="1"/>
</dbReference>